<accession>H0HQV1</accession>
<gene>
    <name evidence="2" type="ORF">MAXJ12_12657</name>
</gene>
<evidence type="ECO:0000313" key="3">
    <source>
        <dbReference type="Proteomes" id="UP000003250"/>
    </source>
</evidence>
<dbReference type="PATRIC" id="fig|1107882.3.peg.2479"/>
<dbReference type="AlphaFoldDB" id="H0HQV1"/>
<feature type="compositionally biased region" description="Basic and acidic residues" evidence="1">
    <location>
        <begin position="118"/>
        <end position="136"/>
    </location>
</feature>
<dbReference type="RefSeq" id="WP_008836161.1">
    <property type="nucleotide sequence ID" value="NZ_AHAM01000096.1"/>
</dbReference>
<dbReference type="EMBL" id="AHAM01000096">
    <property type="protein sequence ID" value="EHK56915.1"/>
    <property type="molecule type" value="Genomic_DNA"/>
</dbReference>
<sequence length="163" mass="18445">MDANFDLLGDPIPEGWGKRGRPQHIPTEQNRNKVMMLLAFGWNNERIAKALSITPPTLRKNYFRELKFRDEARDRVEGNLASMLWEFAKAGNVAAAKEFRKLMERNDLMGQHLAAHHVGAEKAKKEQKLGKKERAQLEAQTPNTDTPLGELMAQRAAAADKLN</sequence>
<protein>
    <submittedName>
        <fullName evidence="2">Uncharacterized protein</fullName>
    </submittedName>
</protein>
<name>H0HQV1_9HYPH</name>
<keyword evidence="3" id="KW-1185">Reference proteome</keyword>
<reference evidence="2 3" key="1">
    <citation type="journal article" date="2012" name="J. Bacteriol.">
        <title>Draft Genome Sequence of Mesorhizobium alhagi CCNWXJ12-2T, a Novel Salt-Resistant Species Isolated from the Desert of Northwestern China.</title>
        <authorList>
            <person name="Zhou M."/>
            <person name="Chen W."/>
            <person name="Chen H."/>
            <person name="Wei G."/>
        </authorList>
    </citation>
    <scope>NUCLEOTIDE SEQUENCE [LARGE SCALE GENOMIC DNA]</scope>
    <source>
        <strain evidence="2 3">CCNWXJ12-2</strain>
    </source>
</reference>
<evidence type="ECO:0000256" key="1">
    <source>
        <dbReference type="SAM" id="MobiDB-lite"/>
    </source>
</evidence>
<organism evidence="2 3">
    <name type="scientific">Mesorhizobium alhagi CCNWXJ12-2</name>
    <dbReference type="NCBI Taxonomy" id="1107882"/>
    <lineage>
        <taxon>Bacteria</taxon>
        <taxon>Pseudomonadati</taxon>
        <taxon>Pseudomonadota</taxon>
        <taxon>Alphaproteobacteria</taxon>
        <taxon>Hyphomicrobiales</taxon>
        <taxon>Phyllobacteriaceae</taxon>
        <taxon>Allomesorhizobium</taxon>
    </lineage>
</organism>
<proteinExistence type="predicted"/>
<evidence type="ECO:0000313" key="2">
    <source>
        <dbReference type="EMBL" id="EHK56915.1"/>
    </source>
</evidence>
<dbReference type="Proteomes" id="UP000003250">
    <property type="component" value="Unassembled WGS sequence"/>
</dbReference>
<dbReference type="OrthoDB" id="6039124at2"/>
<feature type="region of interest" description="Disordered" evidence="1">
    <location>
        <begin position="118"/>
        <end position="150"/>
    </location>
</feature>